<organism evidence="1 2">
    <name type="scientific">Strongylus vulgaris</name>
    <name type="common">Blood worm</name>
    <dbReference type="NCBI Taxonomy" id="40348"/>
    <lineage>
        <taxon>Eukaryota</taxon>
        <taxon>Metazoa</taxon>
        <taxon>Ecdysozoa</taxon>
        <taxon>Nematoda</taxon>
        <taxon>Chromadorea</taxon>
        <taxon>Rhabditida</taxon>
        <taxon>Rhabditina</taxon>
        <taxon>Rhabditomorpha</taxon>
        <taxon>Strongyloidea</taxon>
        <taxon>Strongylidae</taxon>
        <taxon>Strongylus</taxon>
    </lineage>
</organism>
<proteinExistence type="predicted"/>
<dbReference type="PANTHER" id="PTHR23200">
    <property type="entry name" value="METALLO-BETA-LACTAMASE DOMAIN-CONTAINING PROTEIN 1"/>
    <property type="match status" value="1"/>
</dbReference>
<dbReference type="EMBL" id="UYYB01109012">
    <property type="protein sequence ID" value="VDM80552.1"/>
    <property type="molecule type" value="Genomic_DNA"/>
</dbReference>
<dbReference type="SUPFAM" id="SSF56281">
    <property type="entry name" value="Metallo-hydrolase/oxidoreductase"/>
    <property type="match status" value="1"/>
</dbReference>
<dbReference type="PANTHER" id="PTHR23200:SF48">
    <property type="entry name" value="METALLO-BETA-LACTAMASE DOMAIN-CONTAINING PROTEIN 1"/>
    <property type="match status" value="1"/>
</dbReference>
<accession>A0A3P7LN48</accession>
<dbReference type="InterPro" id="IPR039344">
    <property type="entry name" value="MBLAC1"/>
</dbReference>
<dbReference type="InterPro" id="IPR036866">
    <property type="entry name" value="RibonucZ/Hydroxyglut_hydro"/>
</dbReference>
<name>A0A3P7LN48_STRVU</name>
<evidence type="ECO:0000313" key="2">
    <source>
        <dbReference type="Proteomes" id="UP000270094"/>
    </source>
</evidence>
<evidence type="ECO:0000313" key="1">
    <source>
        <dbReference type="EMBL" id="VDM80552.1"/>
    </source>
</evidence>
<sequence>MLAPDVELRQCPGHTDHDLIVVVKNTDTGCVVVAGMSIPLPYENDTEERKAVSAYPEKQEKSREKILRLADWIIPGHGNLFKNMCKSSSSDNE</sequence>
<protein>
    <recommendedName>
        <fullName evidence="3">Metallo-beta-lactamase domain-containing protein</fullName>
    </recommendedName>
</protein>
<dbReference type="OrthoDB" id="10250730at2759"/>
<gene>
    <name evidence="1" type="ORF">SVUK_LOCUS15550</name>
</gene>
<evidence type="ECO:0008006" key="3">
    <source>
        <dbReference type="Google" id="ProtNLM"/>
    </source>
</evidence>
<reference evidence="1 2" key="1">
    <citation type="submission" date="2018-11" db="EMBL/GenBank/DDBJ databases">
        <authorList>
            <consortium name="Pathogen Informatics"/>
        </authorList>
    </citation>
    <scope>NUCLEOTIDE SEQUENCE [LARGE SCALE GENOMIC DNA]</scope>
</reference>
<dbReference type="Gene3D" id="3.60.15.10">
    <property type="entry name" value="Ribonuclease Z/Hydroxyacylglutathione hydrolase-like"/>
    <property type="match status" value="1"/>
</dbReference>
<dbReference type="Proteomes" id="UP000270094">
    <property type="component" value="Unassembled WGS sequence"/>
</dbReference>
<dbReference type="AlphaFoldDB" id="A0A3P7LN48"/>
<keyword evidence="2" id="KW-1185">Reference proteome</keyword>